<dbReference type="STRING" id="1348624.GCA_001591545_03422"/>
<evidence type="ECO:0000313" key="10">
    <source>
        <dbReference type="Proteomes" id="UP000249134"/>
    </source>
</evidence>
<dbReference type="AlphaFoldDB" id="A0A2X4W367"/>
<keyword evidence="3" id="KW-1003">Cell membrane</keyword>
<feature type="domain" description="EamA" evidence="8">
    <location>
        <begin position="7"/>
        <end position="138"/>
    </location>
</feature>
<keyword evidence="10" id="KW-1185">Reference proteome</keyword>
<feature type="transmembrane region" description="Helical" evidence="7">
    <location>
        <begin position="68"/>
        <end position="88"/>
    </location>
</feature>
<reference evidence="9 10" key="1">
    <citation type="submission" date="2018-06" db="EMBL/GenBank/DDBJ databases">
        <authorList>
            <consortium name="Pathogen Informatics"/>
            <person name="Doyle S."/>
        </authorList>
    </citation>
    <scope>NUCLEOTIDE SEQUENCE [LARGE SCALE GENOMIC DNA]</scope>
    <source>
        <strain evidence="9 10">NCTC4824</strain>
    </source>
</reference>
<dbReference type="KEGG" id="blen:NCTC4824_00836"/>
<dbReference type="PANTHER" id="PTHR42920:SF5">
    <property type="entry name" value="EAMA DOMAIN-CONTAINING PROTEIN"/>
    <property type="match status" value="1"/>
</dbReference>
<comment type="subcellular location">
    <subcellularLocation>
        <location evidence="1">Cell membrane</location>
        <topology evidence="1">Multi-pass membrane protein</topology>
    </subcellularLocation>
</comment>
<feature type="domain" description="EamA" evidence="8">
    <location>
        <begin position="152"/>
        <end position="284"/>
    </location>
</feature>
<evidence type="ECO:0000256" key="3">
    <source>
        <dbReference type="ARBA" id="ARBA00022475"/>
    </source>
</evidence>
<dbReference type="InterPro" id="IPR051258">
    <property type="entry name" value="Diverse_Substrate_Transporter"/>
</dbReference>
<feature type="transmembrane region" description="Helical" evidence="7">
    <location>
        <begin position="94"/>
        <end position="116"/>
    </location>
</feature>
<protein>
    <submittedName>
        <fullName evidence="9">Drug/metabolite transporter (DMT) superfamily protein</fullName>
    </submittedName>
</protein>
<keyword evidence="4 7" id="KW-0812">Transmembrane</keyword>
<evidence type="ECO:0000256" key="7">
    <source>
        <dbReference type="SAM" id="Phobius"/>
    </source>
</evidence>
<evidence type="ECO:0000259" key="8">
    <source>
        <dbReference type="Pfam" id="PF00892"/>
    </source>
</evidence>
<sequence>MKIWQYAIIVFLGGCCYGVLSTFVKLAYAAGFSMAEVTGGQFLFGTLFIWLVFLFTRKNKILIDKIQILKIIVSGFPMGLTGIFYYKSLQTVDASLAIIFLFQFVWIGTVIEWVFYKKRPDRSKIIAIIVLLFGSVLAAGFIGNGSGQFSLVGIVWGLLSACTFSVFILVSGAVGNNTPPILKSALLSTGALFIVMILFPPLFIFHFSTLLELAPYASLLGLFGVILPPLLFSIGMPYVGPGLGTILSASELPIAVIMSATILREQVAISQWCGVVFILVGIAFGNAALLRIKKVT</sequence>
<evidence type="ECO:0000256" key="4">
    <source>
        <dbReference type="ARBA" id="ARBA00022692"/>
    </source>
</evidence>
<evidence type="ECO:0000256" key="5">
    <source>
        <dbReference type="ARBA" id="ARBA00022989"/>
    </source>
</evidence>
<dbReference type="RefSeq" id="WP_066145014.1">
    <property type="nucleotide sequence ID" value="NZ_CBCSGM010000007.1"/>
</dbReference>
<feature type="transmembrane region" description="Helical" evidence="7">
    <location>
        <begin position="243"/>
        <end position="263"/>
    </location>
</feature>
<organism evidence="9 10">
    <name type="scientific">Lederbergia lenta</name>
    <name type="common">Bacillus lentus</name>
    <dbReference type="NCBI Taxonomy" id="1467"/>
    <lineage>
        <taxon>Bacteria</taxon>
        <taxon>Bacillati</taxon>
        <taxon>Bacillota</taxon>
        <taxon>Bacilli</taxon>
        <taxon>Bacillales</taxon>
        <taxon>Bacillaceae</taxon>
        <taxon>Lederbergia</taxon>
    </lineage>
</organism>
<feature type="transmembrane region" description="Helical" evidence="7">
    <location>
        <begin position="213"/>
        <end position="231"/>
    </location>
</feature>
<dbReference type="InterPro" id="IPR037185">
    <property type="entry name" value="EmrE-like"/>
</dbReference>
<dbReference type="SUPFAM" id="SSF103481">
    <property type="entry name" value="Multidrug resistance efflux transporter EmrE"/>
    <property type="match status" value="2"/>
</dbReference>
<proteinExistence type="inferred from homology"/>
<name>A0A2X4W367_LEDLE</name>
<feature type="transmembrane region" description="Helical" evidence="7">
    <location>
        <begin position="39"/>
        <end position="56"/>
    </location>
</feature>
<dbReference type="InterPro" id="IPR000620">
    <property type="entry name" value="EamA_dom"/>
</dbReference>
<feature type="transmembrane region" description="Helical" evidence="7">
    <location>
        <begin position="125"/>
        <end position="143"/>
    </location>
</feature>
<feature type="transmembrane region" description="Helical" evidence="7">
    <location>
        <begin position="149"/>
        <end position="174"/>
    </location>
</feature>
<evidence type="ECO:0000256" key="1">
    <source>
        <dbReference type="ARBA" id="ARBA00004651"/>
    </source>
</evidence>
<keyword evidence="5 7" id="KW-1133">Transmembrane helix</keyword>
<dbReference type="GO" id="GO:0005886">
    <property type="term" value="C:plasma membrane"/>
    <property type="evidence" value="ECO:0007669"/>
    <property type="project" value="UniProtKB-SubCell"/>
</dbReference>
<dbReference type="Pfam" id="PF00892">
    <property type="entry name" value="EamA"/>
    <property type="match status" value="2"/>
</dbReference>
<dbReference type="EMBL" id="LS483476">
    <property type="protein sequence ID" value="SQI53352.1"/>
    <property type="molecule type" value="Genomic_DNA"/>
</dbReference>
<feature type="transmembrane region" description="Helical" evidence="7">
    <location>
        <begin position="186"/>
        <end position="207"/>
    </location>
</feature>
<dbReference type="PANTHER" id="PTHR42920">
    <property type="entry name" value="OS03G0707200 PROTEIN-RELATED"/>
    <property type="match status" value="1"/>
</dbReference>
<keyword evidence="6 7" id="KW-0472">Membrane</keyword>
<feature type="transmembrane region" description="Helical" evidence="7">
    <location>
        <begin position="269"/>
        <end position="290"/>
    </location>
</feature>
<comment type="similarity">
    <text evidence="2">Belongs to the EamA transporter family.</text>
</comment>
<gene>
    <name evidence="9" type="ORF">NCTC4824_00836</name>
</gene>
<evidence type="ECO:0000256" key="2">
    <source>
        <dbReference type="ARBA" id="ARBA00007362"/>
    </source>
</evidence>
<evidence type="ECO:0000256" key="6">
    <source>
        <dbReference type="ARBA" id="ARBA00023136"/>
    </source>
</evidence>
<accession>A0A2X4W367</accession>
<evidence type="ECO:0000313" key="9">
    <source>
        <dbReference type="EMBL" id="SQI53352.1"/>
    </source>
</evidence>
<dbReference type="Proteomes" id="UP000249134">
    <property type="component" value="Chromosome 1"/>
</dbReference>
<dbReference type="PROSITE" id="PS51257">
    <property type="entry name" value="PROKAR_LIPOPROTEIN"/>
    <property type="match status" value="1"/>
</dbReference>